<gene>
    <name evidence="1" type="ORF">F3Y22_tig00110201pilonHSYRG00066</name>
</gene>
<dbReference type="GO" id="GO:0016787">
    <property type="term" value="F:hydrolase activity"/>
    <property type="evidence" value="ECO:0007669"/>
    <property type="project" value="UniProtKB-KW"/>
</dbReference>
<comment type="caution">
    <text evidence="1">The sequence shown here is derived from an EMBL/GenBank/DDBJ whole genome shotgun (WGS) entry which is preliminary data.</text>
</comment>
<organism evidence="1 2">
    <name type="scientific">Hibiscus syriacus</name>
    <name type="common">Rose of Sharon</name>
    <dbReference type="NCBI Taxonomy" id="106335"/>
    <lineage>
        <taxon>Eukaryota</taxon>
        <taxon>Viridiplantae</taxon>
        <taxon>Streptophyta</taxon>
        <taxon>Embryophyta</taxon>
        <taxon>Tracheophyta</taxon>
        <taxon>Spermatophyta</taxon>
        <taxon>Magnoliopsida</taxon>
        <taxon>eudicotyledons</taxon>
        <taxon>Gunneridae</taxon>
        <taxon>Pentapetalae</taxon>
        <taxon>rosids</taxon>
        <taxon>malvids</taxon>
        <taxon>Malvales</taxon>
        <taxon>Malvaceae</taxon>
        <taxon>Malvoideae</taxon>
        <taxon>Hibiscus</taxon>
    </lineage>
</organism>
<keyword evidence="2" id="KW-1185">Reference proteome</keyword>
<proteinExistence type="predicted"/>
<sequence length="235" mass="26017">MSHFLSSFFSIKISSSNRPCGQPLNQVRATLPNSFTIKTSKSSFKRLVSKGDRERKSCVVLATAAPIRKEVSANPRSGSDGSSSGSWKPQRVMVFREQCHLVKLGTMGEYGTPNIDIEEGYITITHNGRTDTLPYPTQASSFYHLSKVHDSNNIAFTCKAWGIRATDLKQGVVYGVKTDETSMHEQLCNRLDYESHRPCQLIRWSTITGSSCLSCCIFPPFADGAAALLTFHVKL</sequence>
<evidence type="ECO:0000313" key="1">
    <source>
        <dbReference type="EMBL" id="KAE8714027.1"/>
    </source>
</evidence>
<reference evidence="1" key="1">
    <citation type="submission" date="2019-09" db="EMBL/GenBank/DDBJ databases">
        <title>Draft genome information of white flower Hibiscus syriacus.</title>
        <authorList>
            <person name="Kim Y.-M."/>
        </authorList>
    </citation>
    <scope>NUCLEOTIDE SEQUENCE [LARGE SCALE GENOMIC DNA]</scope>
    <source>
        <strain evidence="1">YM2019G1</strain>
    </source>
</reference>
<name>A0A6A3BDD2_HIBSY</name>
<dbReference type="Proteomes" id="UP000436088">
    <property type="component" value="Unassembled WGS sequence"/>
</dbReference>
<dbReference type="Gene3D" id="3.40.50.720">
    <property type="entry name" value="NAD(P)-binding Rossmann-like Domain"/>
    <property type="match status" value="1"/>
</dbReference>
<dbReference type="EMBL" id="VEPZ02000873">
    <property type="protein sequence ID" value="KAE8714027.1"/>
    <property type="molecule type" value="Genomic_DNA"/>
</dbReference>
<evidence type="ECO:0000313" key="2">
    <source>
        <dbReference type="Proteomes" id="UP000436088"/>
    </source>
</evidence>
<dbReference type="AlphaFoldDB" id="A0A6A3BDD2"/>
<protein>
    <submittedName>
        <fullName evidence="1">Alpha/beta-Hydrolases superfamily protein isoform 1</fullName>
    </submittedName>
</protein>
<accession>A0A6A3BDD2</accession>